<evidence type="ECO:0000256" key="1">
    <source>
        <dbReference type="SAM" id="MobiDB-lite"/>
    </source>
</evidence>
<sequence length="287" mass="31511">MPIPLRLRGVLLRHTLAVGILPNTQHCMVLHLRSCNDGCVPADLRHQAGILPPLSPDPSDLSTILEQMPLNSALRRELMRAQHHEDTFQWCGEMRLVFLVTPRTEAPLERFLNRHFCDHVVVIDGFAIEHNVDYSLVVRQPVTWGRGTKKWNFDDLEQCIYRDRHGLAVLVRAIALSPLDAQFSPDQPYLFFTASDCRVHNVPKTTFPAAAANTTSTAADGAAPVAFQNMLLGLNRPAYDLHLAGLSLAGLSLADLSLSALSASALSPGKLSGDSTERQDHATITGC</sequence>
<evidence type="ECO:0000313" key="3">
    <source>
        <dbReference type="Proteomes" id="UP000733611"/>
    </source>
</evidence>
<name>A0A948TGF1_9GAMM</name>
<evidence type="ECO:0000313" key="2">
    <source>
        <dbReference type="EMBL" id="MBU3844188.1"/>
    </source>
</evidence>
<dbReference type="AlphaFoldDB" id="A0A948TGF1"/>
<protein>
    <submittedName>
        <fullName evidence="2">Uncharacterized protein</fullName>
    </submittedName>
</protein>
<dbReference type="EMBL" id="JAHLFE010000096">
    <property type="protein sequence ID" value="MBU3844188.1"/>
    <property type="molecule type" value="Genomic_DNA"/>
</dbReference>
<reference evidence="2" key="2">
    <citation type="submission" date="2021-04" db="EMBL/GenBank/DDBJ databases">
        <authorList>
            <person name="Gilroy R."/>
        </authorList>
    </citation>
    <scope>NUCLEOTIDE SEQUENCE</scope>
    <source>
        <strain evidence="2">378</strain>
    </source>
</reference>
<gene>
    <name evidence="2" type="ORF">H9847_04865</name>
</gene>
<proteinExistence type="predicted"/>
<feature type="region of interest" description="Disordered" evidence="1">
    <location>
        <begin position="266"/>
        <end position="287"/>
    </location>
</feature>
<accession>A0A948TGF1</accession>
<dbReference type="Proteomes" id="UP000733611">
    <property type="component" value="Unassembled WGS sequence"/>
</dbReference>
<reference evidence="2" key="1">
    <citation type="journal article" date="2021" name="PeerJ">
        <title>Extensive microbial diversity within the chicken gut microbiome revealed by metagenomics and culture.</title>
        <authorList>
            <person name="Gilroy R."/>
            <person name="Ravi A."/>
            <person name="Getino M."/>
            <person name="Pursley I."/>
            <person name="Horton D.L."/>
            <person name="Alikhan N.F."/>
            <person name="Baker D."/>
            <person name="Gharbi K."/>
            <person name="Hall N."/>
            <person name="Watson M."/>
            <person name="Adriaenssens E.M."/>
            <person name="Foster-Nyarko E."/>
            <person name="Jarju S."/>
            <person name="Secka A."/>
            <person name="Antonio M."/>
            <person name="Oren A."/>
            <person name="Chaudhuri R.R."/>
            <person name="La Ragione R."/>
            <person name="Hildebrand F."/>
            <person name="Pallen M.J."/>
        </authorList>
    </citation>
    <scope>NUCLEOTIDE SEQUENCE</scope>
    <source>
        <strain evidence="2">378</strain>
    </source>
</reference>
<organism evidence="2 3">
    <name type="scientific">Candidatus Anaerobiospirillum pullicola</name>
    <dbReference type="NCBI Taxonomy" id="2838451"/>
    <lineage>
        <taxon>Bacteria</taxon>
        <taxon>Pseudomonadati</taxon>
        <taxon>Pseudomonadota</taxon>
        <taxon>Gammaproteobacteria</taxon>
        <taxon>Aeromonadales</taxon>
        <taxon>Succinivibrionaceae</taxon>
        <taxon>Anaerobiospirillum</taxon>
    </lineage>
</organism>
<comment type="caution">
    <text evidence="2">The sequence shown here is derived from an EMBL/GenBank/DDBJ whole genome shotgun (WGS) entry which is preliminary data.</text>
</comment>